<dbReference type="Proteomes" id="UP000198379">
    <property type="component" value="Unassembled WGS sequence"/>
</dbReference>
<dbReference type="Pfam" id="PF08592">
    <property type="entry name" value="Anthrone_oxy"/>
    <property type="match status" value="1"/>
</dbReference>
<feature type="transmembrane region" description="Helical" evidence="1">
    <location>
        <begin position="83"/>
        <end position="105"/>
    </location>
</feature>
<evidence type="ECO:0000256" key="1">
    <source>
        <dbReference type="SAM" id="Phobius"/>
    </source>
</evidence>
<evidence type="ECO:0000313" key="3">
    <source>
        <dbReference type="Proteomes" id="UP000198379"/>
    </source>
</evidence>
<reference evidence="2 3" key="1">
    <citation type="submission" date="2017-06" db="EMBL/GenBank/DDBJ databases">
        <authorList>
            <person name="Kim H.J."/>
            <person name="Triplett B.A."/>
        </authorList>
    </citation>
    <scope>NUCLEOTIDE SEQUENCE [LARGE SCALE GENOMIC DNA]</scope>
    <source>
        <strain evidence="2 3">DSM 25597</strain>
    </source>
</reference>
<gene>
    <name evidence="2" type="ORF">SAMN06265376_102550</name>
</gene>
<dbReference type="AlphaFoldDB" id="A0A238Z232"/>
<sequence length="164" mass="18721">MEFSIKTGILFMSILCTGLTAGLCFTWSNAITPGIGRLDDLSFLQSFQGMNRAIINPSFLIVFFSPVVLLFLNVYFFKEAHRATFWSFLVAAILFFVGIGLITIFKNVPLNEMLDKASLETMSTIELKELREAFEKPWNRWHIQRTITSFTAFTLLLIGIIYTK</sequence>
<keyword evidence="3" id="KW-1185">Reference proteome</keyword>
<organism evidence="2 3">
    <name type="scientific">Dokdonia pacifica</name>
    <dbReference type="NCBI Taxonomy" id="1627892"/>
    <lineage>
        <taxon>Bacteria</taxon>
        <taxon>Pseudomonadati</taxon>
        <taxon>Bacteroidota</taxon>
        <taxon>Flavobacteriia</taxon>
        <taxon>Flavobacteriales</taxon>
        <taxon>Flavobacteriaceae</taxon>
        <taxon>Dokdonia</taxon>
    </lineage>
</organism>
<keyword evidence="1" id="KW-0812">Transmembrane</keyword>
<proteinExistence type="predicted"/>
<name>A0A238Z232_9FLAO</name>
<dbReference type="InterPro" id="IPR013901">
    <property type="entry name" value="Anthrone_oxy"/>
</dbReference>
<dbReference type="RefSeq" id="WP_089371287.1">
    <property type="nucleotide sequence ID" value="NZ_BMEP01000001.1"/>
</dbReference>
<feature type="transmembrane region" description="Helical" evidence="1">
    <location>
        <begin position="54"/>
        <end position="76"/>
    </location>
</feature>
<keyword evidence="1" id="KW-0472">Membrane</keyword>
<dbReference type="OrthoDB" id="772592at2"/>
<dbReference type="EMBL" id="FZNY01000002">
    <property type="protein sequence ID" value="SNR77437.1"/>
    <property type="molecule type" value="Genomic_DNA"/>
</dbReference>
<feature type="transmembrane region" description="Helical" evidence="1">
    <location>
        <begin position="143"/>
        <end position="162"/>
    </location>
</feature>
<accession>A0A238Z232</accession>
<protein>
    <submittedName>
        <fullName evidence="2">Uncharacterized membrane protein</fullName>
    </submittedName>
</protein>
<evidence type="ECO:0000313" key="2">
    <source>
        <dbReference type="EMBL" id="SNR77437.1"/>
    </source>
</evidence>
<keyword evidence="1" id="KW-1133">Transmembrane helix</keyword>